<dbReference type="InterPro" id="IPR041638">
    <property type="entry name" value="BaeRF_family11"/>
</dbReference>
<organism evidence="1 2">
    <name type="scientific">Cryobacterium arcticum</name>
    <dbReference type="NCBI Taxonomy" id="670052"/>
    <lineage>
        <taxon>Bacteria</taxon>
        <taxon>Bacillati</taxon>
        <taxon>Actinomycetota</taxon>
        <taxon>Actinomycetes</taxon>
        <taxon>Micrococcales</taxon>
        <taxon>Microbacteriaceae</taxon>
        <taxon>Cryobacterium</taxon>
    </lineage>
</organism>
<reference evidence="1 2" key="1">
    <citation type="submission" date="2016-06" db="EMBL/GenBank/DDBJ databases">
        <title>Genome sequencing of Cryobacterium arcticum PAMC 27867.</title>
        <authorList>
            <person name="Lee J."/>
            <person name="Kim O.-S."/>
        </authorList>
    </citation>
    <scope>NUCLEOTIDE SEQUENCE [LARGE SCALE GENOMIC DNA]</scope>
    <source>
        <strain evidence="1 2">PAMC 27867</strain>
    </source>
</reference>
<dbReference type="EMBL" id="CP016282">
    <property type="protein sequence ID" value="ANP73672.1"/>
    <property type="molecule type" value="Genomic_DNA"/>
</dbReference>
<evidence type="ECO:0000313" key="1">
    <source>
        <dbReference type="EMBL" id="ANP73672.1"/>
    </source>
</evidence>
<sequence length="378" mass="40412">MLHTDIPTRDDVDTLAAVRQHPCVSVYLSTTPLPQDSDKARVELKNCLAEAVQQLRDAKTDKGVIEAVQETLGDLVEDSDFWRSLSYSLAIFATPTSVRTFRLPNRLSGALEVSDRFYLKPLLRAVTFPQSAFVLALAQNSVRLLEISAEGPVYAVPVPGLPSDVASSVGLPSISGRSQDGHSMNGRIQGGEGQKVRMRQYARAIDRALRPVLSGLDLPLVLAAAEPLAGIYRSVNSYPNLTEGIIAGNPEETPDEELGKAARGILDQLYAAELETLKDRMASRAAHGRAVTDLSDVARAATYGAVETLFVDIDQSVPGVVDEQTGAITLSDTEDAVSYGVVDEILRRALLSGAEIFAVRADDMPGGGAVAAGVRFVV</sequence>
<dbReference type="Proteomes" id="UP000092582">
    <property type="component" value="Chromosome 1"/>
</dbReference>
<accession>A0A1B1BM07</accession>
<dbReference type="KEGG" id="cart:PA27867_2733"/>
<gene>
    <name evidence="1" type="ORF">PA27867_2733</name>
</gene>
<dbReference type="PATRIC" id="fig|670052.7.peg.2808"/>
<dbReference type="RefSeq" id="WP_066597227.1">
    <property type="nucleotide sequence ID" value="NZ_CP016282.1"/>
</dbReference>
<protein>
    <submittedName>
        <fullName evidence="1">Uncharacterized protein</fullName>
    </submittedName>
</protein>
<name>A0A1B1BM07_9MICO</name>
<proteinExistence type="predicted"/>
<dbReference type="Pfam" id="PF18855">
    <property type="entry name" value="baeRF_family11"/>
    <property type="match status" value="1"/>
</dbReference>
<dbReference type="OrthoDB" id="242138at2"/>
<dbReference type="AlphaFoldDB" id="A0A1B1BM07"/>
<keyword evidence="2" id="KW-1185">Reference proteome</keyword>
<dbReference type="STRING" id="670052.PA27867_2733"/>
<evidence type="ECO:0000313" key="2">
    <source>
        <dbReference type="Proteomes" id="UP000092582"/>
    </source>
</evidence>